<organism evidence="2 3">
    <name type="scientific">Guyanagaster necrorhizus</name>
    <dbReference type="NCBI Taxonomy" id="856835"/>
    <lineage>
        <taxon>Eukaryota</taxon>
        <taxon>Fungi</taxon>
        <taxon>Dikarya</taxon>
        <taxon>Basidiomycota</taxon>
        <taxon>Agaricomycotina</taxon>
        <taxon>Agaricomycetes</taxon>
        <taxon>Agaricomycetidae</taxon>
        <taxon>Agaricales</taxon>
        <taxon>Marasmiineae</taxon>
        <taxon>Physalacriaceae</taxon>
        <taxon>Guyanagaster</taxon>
    </lineage>
</organism>
<gene>
    <name evidence="2" type="ORF">BT62DRAFT_920916</name>
</gene>
<feature type="domain" description="DUF1996" evidence="1">
    <location>
        <begin position="25"/>
        <end position="89"/>
    </location>
</feature>
<dbReference type="PANTHER" id="PTHR43662:SF3">
    <property type="entry name" value="DOMAIN PROTEIN, PUTATIVE (AFU_ORTHOLOGUE AFUA_6G11970)-RELATED"/>
    <property type="match status" value="1"/>
</dbReference>
<dbReference type="PANTHER" id="PTHR43662">
    <property type="match status" value="1"/>
</dbReference>
<keyword evidence="3" id="KW-1185">Reference proteome</keyword>
<reference evidence="2" key="1">
    <citation type="submission" date="2020-11" db="EMBL/GenBank/DDBJ databases">
        <title>Adaptations for nitrogen fixation in a non-lichenized fungal sporocarp promotes dispersal by wood-feeding termites.</title>
        <authorList>
            <consortium name="DOE Joint Genome Institute"/>
            <person name="Koch R.A."/>
            <person name="Yoon G."/>
            <person name="Arayal U."/>
            <person name="Lail K."/>
            <person name="Amirebrahimi M."/>
            <person name="Labutti K."/>
            <person name="Lipzen A."/>
            <person name="Riley R."/>
            <person name="Barry K."/>
            <person name="Henrissat B."/>
            <person name="Grigoriev I.V."/>
            <person name="Herr J.R."/>
            <person name="Aime M.C."/>
        </authorList>
    </citation>
    <scope>NUCLEOTIDE SEQUENCE</scope>
    <source>
        <strain evidence="2">MCA 3950</strain>
    </source>
</reference>
<dbReference type="EMBL" id="MU250539">
    <property type="protein sequence ID" value="KAG7444593.1"/>
    <property type="molecule type" value="Genomic_DNA"/>
</dbReference>
<dbReference type="GeneID" id="66106556"/>
<comment type="caution">
    <text evidence="2">The sequence shown here is derived from an EMBL/GenBank/DDBJ whole genome shotgun (WGS) entry which is preliminary data.</text>
</comment>
<name>A0A9P7VQ32_9AGAR</name>
<proteinExistence type="predicted"/>
<sequence length="170" mass="18810">MKWQFFLWPIVRSHKLHGSPRIAWTNVDSADHKSHVTYLSQLDNGDCPYTHPNIHDFVGRWNESDGWPFVYAHGDPTGYGWHGDFQSGWDVDALQDATDNCNNPDNDTINGVFTACSVFGIISADTANECRIASVVNEDTEGTLAKLPGCNPLQYGPGDATMYTDAKCPS</sequence>
<evidence type="ECO:0000313" key="2">
    <source>
        <dbReference type="EMBL" id="KAG7444593.1"/>
    </source>
</evidence>
<evidence type="ECO:0000259" key="1">
    <source>
        <dbReference type="Pfam" id="PF09362"/>
    </source>
</evidence>
<dbReference type="Proteomes" id="UP000812287">
    <property type="component" value="Unassembled WGS sequence"/>
</dbReference>
<dbReference type="RefSeq" id="XP_043038093.1">
    <property type="nucleotide sequence ID" value="XM_043184259.1"/>
</dbReference>
<evidence type="ECO:0000313" key="3">
    <source>
        <dbReference type="Proteomes" id="UP000812287"/>
    </source>
</evidence>
<accession>A0A9P7VQ32</accession>
<dbReference type="OrthoDB" id="74764at2759"/>
<dbReference type="Pfam" id="PF09362">
    <property type="entry name" value="DUF1996"/>
    <property type="match status" value="1"/>
</dbReference>
<protein>
    <recommendedName>
        <fullName evidence="1">DUF1996 domain-containing protein</fullName>
    </recommendedName>
</protein>
<dbReference type="InterPro" id="IPR018535">
    <property type="entry name" value="DUF1996"/>
</dbReference>
<dbReference type="AlphaFoldDB" id="A0A9P7VQ32"/>